<dbReference type="AlphaFoldDB" id="A0A5D4SGY8"/>
<name>A0A5D4SGY8_9BACI</name>
<proteinExistence type="predicted"/>
<organism evidence="1 2">
    <name type="scientific">Sutcliffiella horikoshii</name>
    <dbReference type="NCBI Taxonomy" id="79883"/>
    <lineage>
        <taxon>Bacteria</taxon>
        <taxon>Bacillati</taxon>
        <taxon>Bacillota</taxon>
        <taxon>Bacilli</taxon>
        <taxon>Bacillales</taxon>
        <taxon>Bacillaceae</taxon>
        <taxon>Sutcliffiella</taxon>
    </lineage>
</organism>
<dbReference type="RefSeq" id="WP_148990059.1">
    <property type="nucleotide sequence ID" value="NZ_VTEV01000012.1"/>
</dbReference>
<sequence>MEKKQRLNEVLAVNNKLPFALKFSSKKNLESLQNGTLYLNNFQYYKDLEITEKRKGQGDAFDASLRISDVNLTFKHPETGETLFTGRASNASMESNEDYQKHLFCMTGITTDLLEIVHIEDNVAVTKLVLPQELKERALENFGDHVMCINIGHFLNRVEQVCRDKNIAVVRNAVEYRDMSINYTDRMEAFATSRSDFFFQKDIFFAYQNEYRILFPELISDKPEIIDIGNIEKFTNILPTKTLIEGELQLSFHLTEE</sequence>
<evidence type="ECO:0000313" key="2">
    <source>
        <dbReference type="Proteomes" id="UP000322524"/>
    </source>
</evidence>
<protein>
    <submittedName>
        <fullName evidence="1">Uncharacterized protein</fullName>
    </submittedName>
</protein>
<comment type="caution">
    <text evidence="1">The sequence shown here is derived from an EMBL/GenBank/DDBJ whole genome shotgun (WGS) entry which is preliminary data.</text>
</comment>
<dbReference type="EMBL" id="VTEV01000012">
    <property type="protein sequence ID" value="TYS62529.1"/>
    <property type="molecule type" value="Genomic_DNA"/>
</dbReference>
<dbReference type="Proteomes" id="UP000322524">
    <property type="component" value="Unassembled WGS sequence"/>
</dbReference>
<gene>
    <name evidence="1" type="ORF">FZC76_20730</name>
</gene>
<reference evidence="1 2" key="1">
    <citation type="submission" date="2019-08" db="EMBL/GenBank/DDBJ databases">
        <title>Bacillus genomes from the desert of Cuatro Cienegas, Coahuila.</title>
        <authorList>
            <person name="Olmedo-Alvarez G."/>
        </authorList>
    </citation>
    <scope>NUCLEOTIDE SEQUENCE [LARGE SCALE GENOMIC DNA]</scope>
    <source>
        <strain evidence="1 2">CH28_1T</strain>
    </source>
</reference>
<dbReference type="OrthoDB" id="2894826at2"/>
<accession>A0A5D4SGY8</accession>
<evidence type="ECO:0000313" key="1">
    <source>
        <dbReference type="EMBL" id="TYS62529.1"/>
    </source>
</evidence>